<reference evidence="10 11" key="1">
    <citation type="submission" date="2024-09" db="EMBL/GenBank/DDBJ databases">
        <authorList>
            <person name="Sun Q."/>
            <person name="Mori K."/>
        </authorList>
    </citation>
    <scope>NUCLEOTIDE SEQUENCE [LARGE SCALE GENOMIC DNA]</scope>
    <source>
        <strain evidence="10 11">NCAIM B.02529</strain>
    </source>
</reference>
<dbReference type="InterPro" id="IPR001754">
    <property type="entry name" value="OMPdeCOase_dom"/>
</dbReference>
<evidence type="ECO:0000256" key="8">
    <source>
        <dbReference type="RuleBase" id="RU000512"/>
    </source>
</evidence>
<evidence type="ECO:0000256" key="6">
    <source>
        <dbReference type="ARBA" id="ARBA00049157"/>
    </source>
</evidence>
<comment type="function">
    <text evidence="1 7">Catalyzes the decarboxylation of orotidine 5'-monophosphate (OMP) to uridine 5'-monophosphate (UMP).</text>
</comment>
<evidence type="ECO:0000313" key="11">
    <source>
        <dbReference type="Proteomes" id="UP001589836"/>
    </source>
</evidence>
<feature type="binding site" evidence="7">
    <location>
        <position position="194"/>
    </location>
    <ligand>
        <name>substrate</name>
    </ligand>
</feature>
<dbReference type="Pfam" id="PF00215">
    <property type="entry name" value="OMPdecase"/>
    <property type="match status" value="1"/>
</dbReference>
<feature type="binding site" evidence="7">
    <location>
        <position position="214"/>
    </location>
    <ligand>
        <name>substrate</name>
    </ligand>
</feature>
<comment type="subunit">
    <text evidence="7">Homodimer.</text>
</comment>
<keyword evidence="11" id="KW-1185">Reference proteome</keyword>
<dbReference type="NCBIfam" id="NF001273">
    <property type="entry name" value="PRK00230.1"/>
    <property type="match status" value="1"/>
</dbReference>
<keyword evidence="3 7" id="KW-0210">Decarboxylase</keyword>
<feature type="binding site" evidence="7">
    <location>
        <position position="34"/>
    </location>
    <ligand>
        <name>substrate</name>
    </ligand>
</feature>
<dbReference type="PANTHER" id="PTHR32119:SF2">
    <property type="entry name" value="OROTIDINE 5'-PHOSPHATE DECARBOXYLASE"/>
    <property type="match status" value="1"/>
</dbReference>
<sequence>MIQHHPLFLALDFSTGEKALQFLQQHNLHEIPVKVGIELFYKEGPSIISALKERGHPIFLDVKMHDIPNTVKQAAKGIASLGIDVVNVHAAGGRKMMEAALQGVTEGATGTKRPLILAVTQLTSTDERMLHHELCIQERMEDVVASYAQNAQTEGLDGVVCSVQEVELIRKACGDDFFTVTPGIRRAEQNHNDQVRIATPALAKQKGATSIVVGRGITQASNPKQTYQAYEEEWKNGYTTTFS</sequence>
<feature type="binding site" evidence="7">
    <location>
        <position position="215"/>
    </location>
    <ligand>
        <name>substrate</name>
    </ligand>
</feature>
<name>A0ABV6LP13_9BACI</name>
<feature type="binding site" evidence="7">
    <location>
        <position position="12"/>
    </location>
    <ligand>
        <name>substrate</name>
    </ligand>
</feature>
<dbReference type="InterPro" id="IPR018089">
    <property type="entry name" value="OMPdecase_AS"/>
</dbReference>
<protein>
    <recommendedName>
        <fullName evidence="7">Orotidine 5'-phosphate decarboxylase</fullName>
        <ecNumber evidence="7">4.1.1.23</ecNumber>
    </recommendedName>
    <alternativeName>
        <fullName evidence="7">OMP decarboxylase</fullName>
        <shortName evidence="7">OMPDCase</shortName>
        <shortName evidence="7">OMPdecase</shortName>
    </alternativeName>
</protein>
<dbReference type="SMART" id="SM00934">
    <property type="entry name" value="OMPdecase"/>
    <property type="match status" value="1"/>
</dbReference>
<feature type="active site" description="Proton donor" evidence="7">
    <location>
        <position position="63"/>
    </location>
</feature>
<dbReference type="EMBL" id="JBHLTP010000009">
    <property type="protein sequence ID" value="MFC0524074.1"/>
    <property type="molecule type" value="Genomic_DNA"/>
</dbReference>
<organism evidence="10 11">
    <name type="scientific">Pontibacillus salicampi</name>
    <dbReference type="NCBI Taxonomy" id="1449801"/>
    <lineage>
        <taxon>Bacteria</taxon>
        <taxon>Bacillati</taxon>
        <taxon>Bacillota</taxon>
        <taxon>Bacilli</taxon>
        <taxon>Bacillales</taxon>
        <taxon>Bacillaceae</taxon>
        <taxon>Pontibacillus</taxon>
    </lineage>
</organism>
<dbReference type="InterPro" id="IPR047596">
    <property type="entry name" value="OMPdecase_bac"/>
</dbReference>
<comment type="caution">
    <text evidence="10">The sequence shown here is derived from an EMBL/GenBank/DDBJ whole genome shotgun (WGS) entry which is preliminary data.</text>
</comment>
<gene>
    <name evidence="7 10" type="primary">pyrF</name>
    <name evidence="10" type="ORF">ACFFGV_10925</name>
</gene>
<comment type="catalytic activity">
    <reaction evidence="6 7 8">
        <text>orotidine 5'-phosphate + H(+) = UMP + CO2</text>
        <dbReference type="Rhea" id="RHEA:11596"/>
        <dbReference type="ChEBI" id="CHEBI:15378"/>
        <dbReference type="ChEBI" id="CHEBI:16526"/>
        <dbReference type="ChEBI" id="CHEBI:57538"/>
        <dbReference type="ChEBI" id="CHEBI:57865"/>
        <dbReference type="EC" id="4.1.1.23"/>
    </reaction>
</comment>
<dbReference type="CDD" id="cd04725">
    <property type="entry name" value="OMP_decarboxylase_like"/>
    <property type="match status" value="1"/>
</dbReference>
<feature type="binding site" evidence="7">
    <location>
        <begin position="61"/>
        <end position="70"/>
    </location>
    <ligand>
        <name>substrate</name>
    </ligand>
</feature>
<evidence type="ECO:0000256" key="7">
    <source>
        <dbReference type="HAMAP-Rule" id="MF_01200"/>
    </source>
</evidence>
<evidence type="ECO:0000259" key="9">
    <source>
        <dbReference type="SMART" id="SM00934"/>
    </source>
</evidence>
<comment type="similarity">
    <text evidence="7">Belongs to the OMP decarboxylase family. Type 1 subfamily.</text>
</comment>
<evidence type="ECO:0000256" key="5">
    <source>
        <dbReference type="ARBA" id="ARBA00023239"/>
    </source>
</evidence>
<dbReference type="PROSITE" id="PS00156">
    <property type="entry name" value="OMPDECASE"/>
    <property type="match status" value="1"/>
</dbReference>
<dbReference type="SUPFAM" id="SSF51366">
    <property type="entry name" value="Ribulose-phoshate binding barrel"/>
    <property type="match status" value="1"/>
</dbReference>
<evidence type="ECO:0000256" key="3">
    <source>
        <dbReference type="ARBA" id="ARBA00022793"/>
    </source>
</evidence>
<dbReference type="HAMAP" id="MF_01200_B">
    <property type="entry name" value="OMPdecase_type1_B"/>
    <property type="match status" value="1"/>
</dbReference>
<dbReference type="InterPro" id="IPR013785">
    <property type="entry name" value="Aldolase_TIM"/>
</dbReference>
<dbReference type="GO" id="GO:0004590">
    <property type="term" value="F:orotidine-5'-phosphate decarboxylase activity"/>
    <property type="evidence" value="ECO:0007669"/>
    <property type="project" value="UniProtKB-EC"/>
</dbReference>
<feature type="domain" description="Orotidine 5'-phosphate decarboxylase" evidence="9">
    <location>
        <begin position="6"/>
        <end position="230"/>
    </location>
</feature>
<evidence type="ECO:0000256" key="2">
    <source>
        <dbReference type="ARBA" id="ARBA00004861"/>
    </source>
</evidence>
<dbReference type="PANTHER" id="PTHR32119">
    <property type="entry name" value="OROTIDINE 5'-PHOSPHATE DECARBOXYLASE"/>
    <property type="match status" value="1"/>
</dbReference>
<dbReference type="Proteomes" id="UP001589836">
    <property type="component" value="Unassembled WGS sequence"/>
</dbReference>
<keyword evidence="5 7" id="KW-0456">Lyase</keyword>
<dbReference type="InterPro" id="IPR014732">
    <property type="entry name" value="OMPdecase"/>
</dbReference>
<proteinExistence type="inferred from homology"/>
<dbReference type="EC" id="4.1.1.23" evidence="7"/>
<evidence type="ECO:0000313" key="10">
    <source>
        <dbReference type="EMBL" id="MFC0524074.1"/>
    </source>
</evidence>
<dbReference type="Gene3D" id="3.20.20.70">
    <property type="entry name" value="Aldolase class I"/>
    <property type="match status" value="1"/>
</dbReference>
<evidence type="ECO:0000256" key="1">
    <source>
        <dbReference type="ARBA" id="ARBA00002356"/>
    </source>
</evidence>
<dbReference type="NCBIfam" id="TIGR01740">
    <property type="entry name" value="pyrF"/>
    <property type="match status" value="1"/>
</dbReference>
<keyword evidence="4 7" id="KW-0665">Pyrimidine biosynthesis</keyword>
<comment type="pathway">
    <text evidence="2 7 8">Pyrimidine metabolism; UMP biosynthesis via de novo pathway; UMP from orotate: step 2/2.</text>
</comment>
<accession>A0ABV6LP13</accession>
<dbReference type="RefSeq" id="WP_377347662.1">
    <property type="nucleotide sequence ID" value="NZ_JBHLTP010000009.1"/>
</dbReference>
<feature type="binding site" evidence="7">
    <location>
        <position position="185"/>
    </location>
    <ligand>
        <name>substrate</name>
    </ligand>
</feature>
<evidence type="ECO:0000256" key="4">
    <source>
        <dbReference type="ARBA" id="ARBA00022975"/>
    </source>
</evidence>
<dbReference type="InterPro" id="IPR011060">
    <property type="entry name" value="RibuloseP-bd_barrel"/>
</dbReference>
<feature type="binding site" evidence="7">
    <location>
        <position position="123"/>
    </location>
    <ligand>
        <name>substrate</name>
    </ligand>
</feature>